<dbReference type="EC" id="3.4.23.36" evidence="9"/>
<evidence type="ECO:0000256" key="3">
    <source>
        <dbReference type="ARBA" id="ARBA00022670"/>
    </source>
</evidence>
<keyword evidence="3 9" id="KW-0645">Protease</keyword>
<keyword evidence="2 9" id="KW-1003">Cell membrane</keyword>
<evidence type="ECO:0000256" key="2">
    <source>
        <dbReference type="ARBA" id="ARBA00022475"/>
    </source>
</evidence>
<dbReference type="GO" id="GO:0004190">
    <property type="term" value="F:aspartic-type endopeptidase activity"/>
    <property type="evidence" value="ECO:0007669"/>
    <property type="project" value="UniProtKB-UniRule"/>
</dbReference>
<feature type="active site" evidence="9">
    <location>
        <position position="159"/>
    </location>
</feature>
<evidence type="ECO:0000256" key="6">
    <source>
        <dbReference type="ARBA" id="ARBA00022801"/>
    </source>
</evidence>
<dbReference type="STRING" id="196164.gene:10742461"/>
<dbReference type="UniPathway" id="UPA00665"/>
<gene>
    <name evidence="9" type="primary">lspA</name>
</gene>
<dbReference type="EMBL" id="BA000035">
    <property type="protein sequence ID" value="BAC18843.1"/>
    <property type="molecule type" value="Genomic_DNA"/>
</dbReference>
<accession>Q8FNW0</accession>
<dbReference type="KEGG" id="cef:CE2033"/>
<evidence type="ECO:0000256" key="5">
    <source>
        <dbReference type="ARBA" id="ARBA00022750"/>
    </source>
</evidence>
<dbReference type="AlphaFoldDB" id="Q8FNW0"/>
<keyword evidence="7 9" id="KW-1133">Transmembrane helix</keyword>
<evidence type="ECO:0000256" key="11">
    <source>
        <dbReference type="RuleBase" id="RU004181"/>
    </source>
</evidence>
<dbReference type="Proteomes" id="UP000001409">
    <property type="component" value="Chromosome"/>
</dbReference>
<dbReference type="InterPro" id="IPR001872">
    <property type="entry name" value="Peptidase_A8"/>
</dbReference>
<comment type="catalytic activity">
    <reaction evidence="9 10">
        <text>Release of signal peptides from bacterial membrane prolipoproteins. Hydrolyzes -Xaa-Yaa-Zaa-|-(S,diacylglyceryl)Cys-, in which Xaa is hydrophobic (preferably Leu), and Yaa (Ala or Ser) and Zaa (Gly or Ala) have small, neutral side chains.</text>
        <dbReference type="EC" id="3.4.23.36"/>
    </reaction>
</comment>
<evidence type="ECO:0000256" key="1">
    <source>
        <dbReference type="ARBA" id="ARBA00006139"/>
    </source>
</evidence>
<reference evidence="13 14" key="1">
    <citation type="journal article" date="2003" name="Genome Res.">
        <title>Comparative complete genome sequence analysis of the amino acid replacements responsible for the thermostability of Corynebacterium efficiens.</title>
        <authorList>
            <person name="Nishio Y."/>
            <person name="Nakamura Y."/>
            <person name="Kawarabayasi Y."/>
            <person name="Usuda Y."/>
            <person name="Kimura E."/>
            <person name="Sugimoto S."/>
            <person name="Matsui K."/>
            <person name="Yamagishi A."/>
            <person name="Kikuchi H."/>
            <person name="Ikeo K."/>
            <person name="Gojobori T."/>
        </authorList>
    </citation>
    <scope>NUCLEOTIDE SEQUENCE [LARGE SCALE GENOMIC DNA]</scope>
    <source>
        <strain evidence="14">DSM 44549 / YS-314 / AJ 12310 / JCM 11189 / NBRC 100395</strain>
    </source>
</reference>
<dbReference type="PANTHER" id="PTHR33695:SF1">
    <property type="entry name" value="LIPOPROTEIN SIGNAL PEPTIDASE"/>
    <property type="match status" value="1"/>
</dbReference>
<feature type="region of interest" description="Disordered" evidence="12">
    <location>
        <begin position="1"/>
        <end position="24"/>
    </location>
</feature>
<dbReference type="HAMAP" id="MF_00161">
    <property type="entry name" value="LspA"/>
    <property type="match status" value="1"/>
</dbReference>
<evidence type="ECO:0000313" key="14">
    <source>
        <dbReference type="Proteomes" id="UP000001409"/>
    </source>
</evidence>
<evidence type="ECO:0000256" key="7">
    <source>
        <dbReference type="ARBA" id="ARBA00022989"/>
    </source>
</evidence>
<dbReference type="NCBIfam" id="TIGR00077">
    <property type="entry name" value="lspA"/>
    <property type="match status" value="1"/>
</dbReference>
<keyword evidence="4 9" id="KW-0812">Transmembrane</keyword>
<feature type="transmembrane region" description="Helical" evidence="9">
    <location>
        <begin position="149"/>
        <end position="175"/>
    </location>
</feature>
<sequence length="197" mass="21516">MMVHVTSYDAGADTAPTPPGEKRTTAKRVTSMMIVIIVVIAAVDQAVKQFMLNWLEPGEPVAVIGDWFRFHLLFNPGAAFSMGQDSTWLFTTIQIVFVVGILIYAPRVRHRWVGVGLALVAGGALGNLIDRLFREPSFFLGHVVDYISVGSFAVFNIADASITTGVVVFVIGIFMEDRDSSHTERAAQKETAVEGEK</sequence>
<comment type="pathway">
    <text evidence="9">Protein modification; lipoprotein biosynthesis (signal peptide cleavage).</text>
</comment>
<evidence type="ECO:0000256" key="9">
    <source>
        <dbReference type="HAMAP-Rule" id="MF_00161"/>
    </source>
</evidence>
<keyword evidence="5 9" id="KW-0064">Aspartyl protease</keyword>
<comment type="subcellular location">
    <subcellularLocation>
        <location evidence="9">Cell membrane</location>
        <topology evidence="9">Multi-pass membrane protein</topology>
    </subcellularLocation>
</comment>
<protein>
    <recommendedName>
        <fullName evidence="9">Lipoprotein signal peptidase</fullName>
        <ecNumber evidence="9">3.4.23.36</ecNumber>
    </recommendedName>
    <alternativeName>
        <fullName evidence="9">Prolipoprotein signal peptidase</fullName>
    </alternativeName>
    <alternativeName>
        <fullName evidence="9">Signal peptidase II</fullName>
        <shortName evidence="9">SPase II</shortName>
    </alternativeName>
</protein>
<evidence type="ECO:0000313" key="13">
    <source>
        <dbReference type="EMBL" id="BAC18843.1"/>
    </source>
</evidence>
<keyword evidence="6 9" id="KW-0378">Hydrolase</keyword>
<feature type="transmembrane region" description="Helical" evidence="9">
    <location>
        <begin position="112"/>
        <end position="129"/>
    </location>
</feature>
<dbReference type="eggNOG" id="COG0597">
    <property type="taxonomic scope" value="Bacteria"/>
</dbReference>
<dbReference type="GO" id="GO:0005886">
    <property type="term" value="C:plasma membrane"/>
    <property type="evidence" value="ECO:0007669"/>
    <property type="project" value="UniProtKB-SubCell"/>
</dbReference>
<keyword evidence="8 9" id="KW-0472">Membrane</keyword>
<feature type="transmembrane region" description="Helical" evidence="9">
    <location>
        <begin position="87"/>
        <end position="105"/>
    </location>
</feature>
<dbReference type="GO" id="GO:0006508">
    <property type="term" value="P:proteolysis"/>
    <property type="evidence" value="ECO:0007669"/>
    <property type="project" value="UniProtKB-KW"/>
</dbReference>
<comment type="function">
    <text evidence="9 10">This protein specifically catalyzes the removal of signal peptides from prolipoproteins.</text>
</comment>
<comment type="similarity">
    <text evidence="1 9 11">Belongs to the peptidase A8 family.</text>
</comment>
<dbReference type="Pfam" id="PF01252">
    <property type="entry name" value="Peptidase_A8"/>
    <property type="match status" value="1"/>
</dbReference>
<proteinExistence type="inferred from homology"/>
<dbReference type="PROSITE" id="PS00855">
    <property type="entry name" value="SPASE_II"/>
    <property type="match status" value="1"/>
</dbReference>
<feature type="active site" evidence="9">
    <location>
        <position position="145"/>
    </location>
</feature>
<dbReference type="HOGENOM" id="CLU_083252_2_2_11"/>
<dbReference type="PANTHER" id="PTHR33695">
    <property type="entry name" value="LIPOPROTEIN SIGNAL PEPTIDASE"/>
    <property type="match status" value="1"/>
</dbReference>
<name>Q8FNW0_COREF</name>
<evidence type="ECO:0000256" key="10">
    <source>
        <dbReference type="RuleBase" id="RU000594"/>
    </source>
</evidence>
<keyword evidence="14" id="KW-1185">Reference proteome</keyword>
<feature type="transmembrane region" description="Helical" evidence="9">
    <location>
        <begin position="29"/>
        <end position="47"/>
    </location>
</feature>
<dbReference type="PRINTS" id="PR00781">
    <property type="entry name" value="LIPOSIGPTASE"/>
</dbReference>
<organism evidence="13 14">
    <name type="scientific">Corynebacterium efficiens (strain DSM 44549 / YS-314 / AJ 12310 / JCM 11189 / NBRC 100395)</name>
    <dbReference type="NCBI Taxonomy" id="196164"/>
    <lineage>
        <taxon>Bacteria</taxon>
        <taxon>Bacillati</taxon>
        <taxon>Actinomycetota</taxon>
        <taxon>Actinomycetes</taxon>
        <taxon>Mycobacteriales</taxon>
        <taxon>Corynebacteriaceae</taxon>
        <taxon>Corynebacterium</taxon>
    </lineage>
</organism>
<evidence type="ECO:0000256" key="8">
    <source>
        <dbReference type="ARBA" id="ARBA00023136"/>
    </source>
</evidence>
<keyword evidence="13" id="KW-0449">Lipoprotein</keyword>
<evidence type="ECO:0000256" key="4">
    <source>
        <dbReference type="ARBA" id="ARBA00022692"/>
    </source>
</evidence>
<evidence type="ECO:0000256" key="12">
    <source>
        <dbReference type="SAM" id="MobiDB-lite"/>
    </source>
</evidence>